<accession>A0A2T7PWG7</accession>
<evidence type="ECO:0000313" key="3">
    <source>
        <dbReference type="Proteomes" id="UP000245119"/>
    </source>
</evidence>
<sequence length="147" mass="16260">MAAKNADNCRNRGRWREKKKHKDRNPAGTPMGTAGDRGPVHGGGLVSRSYPCICVSAEDFVQQATRKCHEAAAAAADSSLRCSLLPPPSMHLEDELCQCHRAVLSPRAWLASDHRCRHLSNDDNCFASCSQWNEYCSVSKDCLLNIY</sequence>
<evidence type="ECO:0000313" key="2">
    <source>
        <dbReference type="EMBL" id="PVD37738.1"/>
    </source>
</evidence>
<gene>
    <name evidence="2" type="ORF">C0Q70_00339</name>
</gene>
<name>A0A2T7PWG7_POMCA</name>
<proteinExistence type="predicted"/>
<dbReference type="Proteomes" id="UP000245119">
    <property type="component" value="Linkage Group LG1"/>
</dbReference>
<keyword evidence="3" id="KW-1185">Reference proteome</keyword>
<evidence type="ECO:0000256" key="1">
    <source>
        <dbReference type="SAM" id="MobiDB-lite"/>
    </source>
</evidence>
<feature type="region of interest" description="Disordered" evidence="1">
    <location>
        <begin position="1"/>
        <end position="40"/>
    </location>
</feature>
<organism evidence="2 3">
    <name type="scientific">Pomacea canaliculata</name>
    <name type="common">Golden apple snail</name>
    <dbReference type="NCBI Taxonomy" id="400727"/>
    <lineage>
        <taxon>Eukaryota</taxon>
        <taxon>Metazoa</taxon>
        <taxon>Spiralia</taxon>
        <taxon>Lophotrochozoa</taxon>
        <taxon>Mollusca</taxon>
        <taxon>Gastropoda</taxon>
        <taxon>Caenogastropoda</taxon>
        <taxon>Architaenioglossa</taxon>
        <taxon>Ampullarioidea</taxon>
        <taxon>Ampullariidae</taxon>
        <taxon>Pomacea</taxon>
    </lineage>
</organism>
<feature type="compositionally biased region" description="Basic residues" evidence="1">
    <location>
        <begin position="11"/>
        <end position="23"/>
    </location>
</feature>
<dbReference type="AlphaFoldDB" id="A0A2T7PWG7"/>
<reference evidence="2 3" key="1">
    <citation type="submission" date="2018-04" db="EMBL/GenBank/DDBJ databases">
        <title>The genome of golden apple snail Pomacea canaliculata provides insight into stress tolerance and invasive adaptation.</title>
        <authorList>
            <person name="Liu C."/>
            <person name="Liu B."/>
            <person name="Ren Y."/>
            <person name="Zhang Y."/>
            <person name="Wang H."/>
            <person name="Li S."/>
            <person name="Jiang F."/>
            <person name="Yin L."/>
            <person name="Zhang G."/>
            <person name="Qian W."/>
            <person name="Fan W."/>
        </authorList>
    </citation>
    <scope>NUCLEOTIDE SEQUENCE [LARGE SCALE GENOMIC DNA]</scope>
    <source>
        <strain evidence="2">SZHN2017</strain>
        <tissue evidence="2">Muscle</tissue>
    </source>
</reference>
<dbReference type="EMBL" id="PZQS01000001">
    <property type="protein sequence ID" value="PVD37738.1"/>
    <property type="molecule type" value="Genomic_DNA"/>
</dbReference>
<protein>
    <submittedName>
        <fullName evidence="2">Uncharacterized protein</fullName>
    </submittedName>
</protein>
<comment type="caution">
    <text evidence="2">The sequence shown here is derived from an EMBL/GenBank/DDBJ whole genome shotgun (WGS) entry which is preliminary data.</text>
</comment>